<gene>
    <name evidence="7" type="ORF">PNO31109_02254</name>
</gene>
<keyword evidence="2 5" id="KW-0812">Transmembrane</keyword>
<dbReference type="PANTHER" id="PTHR23508">
    <property type="entry name" value="CARBOXYLIC ACID TRANSPORTER PROTEIN HOMOLOG"/>
    <property type="match status" value="1"/>
</dbReference>
<organism evidence="7 8">
    <name type="scientific">Pandoraea nosoerga</name>
    <dbReference type="NCBI Taxonomy" id="2508296"/>
    <lineage>
        <taxon>Bacteria</taxon>
        <taxon>Pseudomonadati</taxon>
        <taxon>Pseudomonadota</taxon>
        <taxon>Betaproteobacteria</taxon>
        <taxon>Burkholderiales</taxon>
        <taxon>Burkholderiaceae</taxon>
        <taxon>Pandoraea</taxon>
    </lineage>
</organism>
<dbReference type="InterPro" id="IPR011701">
    <property type="entry name" value="MFS"/>
</dbReference>
<feature type="transmembrane region" description="Helical" evidence="5">
    <location>
        <begin position="33"/>
        <end position="55"/>
    </location>
</feature>
<accession>A0A5E4UUW9</accession>
<dbReference type="GO" id="GO:0046943">
    <property type="term" value="F:carboxylic acid transmembrane transporter activity"/>
    <property type="evidence" value="ECO:0007669"/>
    <property type="project" value="TreeGrafter"/>
</dbReference>
<feature type="domain" description="Major facilitator superfamily (MFS) profile" evidence="6">
    <location>
        <begin position="28"/>
        <end position="411"/>
    </location>
</feature>
<dbReference type="Gene3D" id="1.20.1250.20">
    <property type="entry name" value="MFS general substrate transporter like domains"/>
    <property type="match status" value="2"/>
</dbReference>
<evidence type="ECO:0000256" key="3">
    <source>
        <dbReference type="ARBA" id="ARBA00022989"/>
    </source>
</evidence>
<dbReference type="Proteomes" id="UP000367825">
    <property type="component" value="Unassembled WGS sequence"/>
</dbReference>
<comment type="subcellular location">
    <subcellularLocation>
        <location evidence="1">Membrane</location>
        <topology evidence="1">Multi-pass membrane protein</topology>
    </subcellularLocation>
</comment>
<reference evidence="7 8" key="1">
    <citation type="submission" date="2019-08" db="EMBL/GenBank/DDBJ databases">
        <authorList>
            <person name="Peeters C."/>
        </authorList>
    </citation>
    <scope>NUCLEOTIDE SEQUENCE [LARGE SCALE GENOMIC DNA]</scope>
    <source>
        <strain evidence="7 8">LMG 31109</strain>
    </source>
</reference>
<dbReference type="GO" id="GO:0005886">
    <property type="term" value="C:plasma membrane"/>
    <property type="evidence" value="ECO:0007669"/>
    <property type="project" value="TreeGrafter"/>
</dbReference>
<feature type="transmembrane region" description="Helical" evidence="5">
    <location>
        <begin position="119"/>
        <end position="140"/>
    </location>
</feature>
<evidence type="ECO:0000256" key="5">
    <source>
        <dbReference type="SAM" id="Phobius"/>
    </source>
</evidence>
<dbReference type="AlphaFoldDB" id="A0A5E4UUW9"/>
<dbReference type="InterPro" id="IPR005829">
    <property type="entry name" value="Sugar_transporter_CS"/>
</dbReference>
<feature type="transmembrane region" description="Helical" evidence="5">
    <location>
        <begin position="152"/>
        <end position="172"/>
    </location>
</feature>
<dbReference type="PANTHER" id="PTHR23508:SF10">
    <property type="entry name" value="CARBOXYLIC ACID TRANSPORTER PROTEIN HOMOLOG"/>
    <property type="match status" value="1"/>
</dbReference>
<feature type="transmembrane region" description="Helical" evidence="5">
    <location>
        <begin position="387"/>
        <end position="407"/>
    </location>
</feature>
<feature type="transmembrane region" description="Helical" evidence="5">
    <location>
        <begin position="232"/>
        <end position="250"/>
    </location>
</feature>
<dbReference type="PROSITE" id="PS00217">
    <property type="entry name" value="SUGAR_TRANSPORT_2"/>
    <property type="match status" value="1"/>
</dbReference>
<feature type="transmembrane region" description="Helical" evidence="5">
    <location>
        <begin position="94"/>
        <end position="113"/>
    </location>
</feature>
<dbReference type="InterPro" id="IPR020846">
    <property type="entry name" value="MFS_dom"/>
</dbReference>
<evidence type="ECO:0000313" key="7">
    <source>
        <dbReference type="EMBL" id="VVE03772.1"/>
    </source>
</evidence>
<feature type="transmembrane region" description="Helical" evidence="5">
    <location>
        <begin position="67"/>
        <end position="85"/>
    </location>
</feature>
<keyword evidence="3 5" id="KW-1133">Transmembrane helix</keyword>
<name>A0A5E4UUW9_9BURK</name>
<evidence type="ECO:0000256" key="4">
    <source>
        <dbReference type="ARBA" id="ARBA00023136"/>
    </source>
</evidence>
<feature type="transmembrane region" description="Helical" evidence="5">
    <location>
        <begin position="300"/>
        <end position="317"/>
    </location>
</feature>
<evidence type="ECO:0000259" key="6">
    <source>
        <dbReference type="PROSITE" id="PS50850"/>
    </source>
</evidence>
<feature type="transmembrane region" description="Helical" evidence="5">
    <location>
        <begin position="323"/>
        <end position="348"/>
    </location>
</feature>
<dbReference type="Pfam" id="PF07690">
    <property type="entry name" value="MFS_1"/>
    <property type="match status" value="1"/>
</dbReference>
<keyword evidence="8" id="KW-1185">Reference proteome</keyword>
<evidence type="ECO:0000313" key="8">
    <source>
        <dbReference type="Proteomes" id="UP000367825"/>
    </source>
</evidence>
<dbReference type="OrthoDB" id="183263at2"/>
<dbReference type="SUPFAM" id="SSF103473">
    <property type="entry name" value="MFS general substrate transporter"/>
    <property type="match status" value="1"/>
</dbReference>
<feature type="transmembrane region" description="Helical" evidence="5">
    <location>
        <begin position="360"/>
        <end position="381"/>
    </location>
</feature>
<evidence type="ECO:0000256" key="2">
    <source>
        <dbReference type="ARBA" id="ARBA00022692"/>
    </source>
</evidence>
<dbReference type="EMBL" id="CABPSC010000007">
    <property type="protein sequence ID" value="VVE03772.1"/>
    <property type="molecule type" value="Genomic_DNA"/>
</dbReference>
<dbReference type="InterPro" id="IPR036259">
    <property type="entry name" value="MFS_trans_sf"/>
</dbReference>
<keyword evidence="4 5" id="KW-0472">Membrane</keyword>
<feature type="transmembrane region" description="Helical" evidence="5">
    <location>
        <begin position="178"/>
        <end position="197"/>
    </location>
</feature>
<sequence length="416" mass="44006">MPNDSSPSLAATPVAGVPPQDNAYANRALWASAIGYAMDGFDLLILGFILPAIAADLALTSAQSGALVTWTLVGAVVGGIVFGMLSDRYGRVRVLSWTILVFAVFTGMCALAQGYWDLLAYRTIAGIGLGGEFGIGMALAAEACAPERRARASSFVGLGWQAGVLAAALLTPLLLPVIGWRGMFAVGLLPAVVSFVMRRALGEPEMFLAQQKLPREHAPLKLLVKDCASTRASLGVAILCSVQNFGYYGLMIWMPSYLSKTFGYSLTKSAMWTAVTVLGMAFGIWLFGRLADRIGRRPTFIAYQIGAVVMVFVYAQLQSQFALLVGGAVMGLFVNGMIGGYGALISELYPTAARATAQNVLFNIGRAVGGFGPLTVGALAAAYSFKLALVFLAGIYVLDILATLFLIPERRGQALE</sequence>
<feature type="transmembrane region" description="Helical" evidence="5">
    <location>
        <begin position="270"/>
        <end position="288"/>
    </location>
</feature>
<protein>
    <submittedName>
        <fullName evidence="7">MFS transporter</fullName>
    </submittedName>
</protein>
<evidence type="ECO:0000256" key="1">
    <source>
        <dbReference type="ARBA" id="ARBA00004141"/>
    </source>
</evidence>
<dbReference type="PROSITE" id="PS50850">
    <property type="entry name" value="MFS"/>
    <property type="match status" value="1"/>
</dbReference>
<proteinExistence type="predicted"/>
<dbReference type="RefSeq" id="WP_150555613.1">
    <property type="nucleotide sequence ID" value="NZ_CABPSC010000007.1"/>
</dbReference>